<accession>A0A7I4Z152</accession>
<dbReference type="PROSITE" id="PS51199">
    <property type="entry name" value="SF4_HELICASE"/>
    <property type="match status" value="1"/>
</dbReference>
<dbReference type="InterPro" id="IPR007694">
    <property type="entry name" value="DNA_helicase_DnaB-like_C"/>
</dbReference>
<evidence type="ECO:0000259" key="2">
    <source>
        <dbReference type="PROSITE" id="PS51199"/>
    </source>
</evidence>
<dbReference type="Gene3D" id="3.40.50.300">
    <property type="entry name" value="P-loop containing nucleotide triphosphate hydrolases"/>
    <property type="match status" value="1"/>
</dbReference>
<dbReference type="GO" id="GO:0003697">
    <property type="term" value="F:single-stranded DNA binding"/>
    <property type="evidence" value="ECO:0007669"/>
    <property type="project" value="InterPro"/>
</dbReference>
<dbReference type="GO" id="GO:0005524">
    <property type="term" value="F:ATP binding"/>
    <property type="evidence" value="ECO:0007669"/>
    <property type="project" value="InterPro"/>
</dbReference>
<organism evidence="3 4">
    <name type="scientific">Haemonchus contortus</name>
    <name type="common">Barber pole worm</name>
    <dbReference type="NCBI Taxonomy" id="6289"/>
    <lineage>
        <taxon>Eukaryota</taxon>
        <taxon>Metazoa</taxon>
        <taxon>Ecdysozoa</taxon>
        <taxon>Nematoda</taxon>
        <taxon>Chromadorea</taxon>
        <taxon>Rhabditida</taxon>
        <taxon>Rhabditina</taxon>
        <taxon>Rhabditomorpha</taxon>
        <taxon>Strongyloidea</taxon>
        <taxon>Trichostrongylidae</taxon>
        <taxon>Haemonchus</taxon>
    </lineage>
</organism>
<dbReference type="AlphaFoldDB" id="A0A7I4Z152"/>
<feature type="region of interest" description="Disordered" evidence="1">
    <location>
        <begin position="25"/>
        <end position="46"/>
    </location>
</feature>
<dbReference type="PANTHER" id="PTHR12873">
    <property type="entry name" value="T7-LIKE MITOCHONDRIAL DNA HELICASE"/>
    <property type="match status" value="1"/>
</dbReference>
<evidence type="ECO:0000256" key="1">
    <source>
        <dbReference type="SAM" id="MobiDB-lite"/>
    </source>
</evidence>
<dbReference type="InterPro" id="IPR027032">
    <property type="entry name" value="Twinkle-like"/>
</dbReference>
<dbReference type="GO" id="GO:0043139">
    <property type="term" value="F:5'-3' DNA helicase activity"/>
    <property type="evidence" value="ECO:0007669"/>
    <property type="project" value="InterPro"/>
</dbReference>
<name>A0A7I4Z152_HAECO</name>
<evidence type="ECO:0000313" key="4">
    <source>
        <dbReference type="WBParaSite" id="HCON_00172410-00001"/>
    </source>
</evidence>
<dbReference type="OMA" id="GIRWSRF"/>
<protein>
    <submittedName>
        <fullName evidence="4">SF4 helicase domain-containing protein</fullName>
    </submittedName>
</protein>
<sequence length="575" mass="66479">MESAEELDFDLYDSVSCRKIMNQCRDRGHSKKDNQRRARDDLSAPSPCTLDQTGLMAHQLADPHIKLLWNESVDISEMAGIEQSDMLRLRIMLGIEKISTESLSRYNVRGHVDSYDQPAIIYPRYRGPSSRDRIPVGLKIIRKIGDRMEKENYPLRDESLSKMRFSGIFGYHMTTASDRAVVLTTNERDALAIYEATSGALVFSLTNGERIDRNMFPYLEEFEQIFLWFPSRHLEYAKEWGYALNGSRCYLIRNIERPIELVRNGKHNEVKYILSREAVRVREKGFRSLTDIREEVKADLINSSTRQLGFAQWRRYSLLNKYLLGLRPGELTVITGGTGSGKTTFLCEYTLDLFTQGVRTIFCSFEMPEEKILKWMLVQYAGVPLYRVEYSNAIDMWLDKFERTKGPLTIMKTDEFREKSINQIASAIRTQVIEMACQHVVIDNLQFLVSQTTMNDDQSSSQDRFHLQDRFVGHMRNLATQYGVHVTMVVHPVKTDGDADLDILHLGGSCSVTQEADNVLTIQRRRDDRDRGKIRKFLHISKNRYGGRKVEIDQLEMVFQPATYSHTMIDHSVKN</sequence>
<dbReference type="InterPro" id="IPR027417">
    <property type="entry name" value="P-loop_NTPase"/>
</dbReference>
<dbReference type="Proteomes" id="UP000025227">
    <property type="component" value="Unplaced"/>
</dbReference>
<reference evidence="4" key="1">
    <citation type="submission" date="2020-12" db="UniProtKB">
        <authorList>
            <consortium name="WormBaseParasite"/>
        </authorList>
    </citation>
    <scope>IDENTIFICATION</scope>
    <source>
        <strain evidence="4">MHco3</strain>
    </source>
</reference>
<dbReference type="WBParaSite" id="HCON_00172410-00001">
    <property type="protein sequence ID" value="HCON_00172410-00001"/>
    <property type="gene ID" value="HCON_00172410"/>
</dbReference>
<dbReference type="SUPFAM" id="SSF52540">
    <property type="entry name" value="P-loop containing nucleoside triphosphate hydrolases"/>
    <property type="match status" value="1"/>
</dbReference>
<dbReference type="PANTHER" id="PTHR12873:SF0">
    <property type="entry name" value="TWINKLE MTDNA HELICASE"/>
    <property type="match status" value="1"/>
</dbReference>
<proteinExistence type="predicted"/>
<dbReference type="SUPFAM" id="SSF56731">
    <property type="entry name" value="DNA primase core"/>
    <property type="match status" value="1"/>
</dbReference>
<dbReference type="Pfam" id="PF03796">
    <property type="entry name" value="DnaB_C"/>
    <property type="match status" value="1"/>
</dbReference>
<dbReference type="OrthoDB" id="275278at2759"/>
<evidence type="ECO:0000313" key="3">
    <source>
        <dbReference type="Proteomes" id="UP000025227"/>
    </source>
</evidence>
<feature type="domain" description="SF4 helicase" evidence="2">
    <location>
        <begin position="305"/>
        <end position="573"/>
    </location>
</feature>
<feature type="compositionally biased region" description="Basic and acidic residues" evidence="1">
    <location>
        <begin position="25"/>
        <end position="42"/>
    </location>
</feature>
<dbReference type="GO" id="GO:0006264">
    <property type="term" value="P:mitochondrial DNA replication"/>
    <property type="evidence" value="ECO:0007669"/>
    <property type="project" value="TreeGrafter"/>
</dbReference>
<keyword evidence="3" id="KW-1185">Reference proteome</keyword>
<dbReference type="GO" id="GO:0005739">
    <property type="term" value="C:mitochondrion"/>
    <property type="evidence" value="ECO:0007669"/>
    <property type="project" value="TreeGrafter"/>
</dbReference>